<dbReference type="Proteomes" id="UP000199658">
    <property type="component" value="Unassembled WGS sequence"/>
</dbReference>
<evidence type="ECO:0000259" key="6">
    <source>
        <dbReference type="Pfam" id="PF01794"/>
    </source>
</evidence>
<protein>
    <submittedName>
        <fullName evidence="7">Ferric reductase like transmembrane component</fullName>
    </submittedName>
</protein>
<dbReference type="STRING" id="670154.SAMN04488002_1250"/>
<dbReference type="Pfam" id="PF01794">
    <property type="entry name" value="Ferric_reduct"/>
    <property type="match status" value="1"/>
</dbReference>
<feature type="transmembrane region" description="Helical" evidence="5">
    <location>
        <begin position="145"/>
        <end position="165"/>
    </location>
</feature>
<dbReference type="InterPro" id="IPR013130">
    <property type="entry name" value="Fe3_Rdtase_TM_dom"/>
</dbReference>
<feature type="domain" description="Ferric oxidoreductase" evidence="6">
    <location>
        <begin position="43"/>
        <end position="156"/>
    </location>
</feature>
<sequence>MEVTRATLIWVAFGVALVVPVAFAFASPLLAWRDPIYVGAGFAGVIAIALLLIQPVLASGVLPGVSALRWRRLHRLFGGLLVVAVIAHVAGLWITSPPDVVDALMFVSPTPFSAWGVLAMWAIFGTALLAVLRRPLRLRWQVWQLCHATLAVVIVSGSVVHGILIEGTMETVSKTVLCALVIAATIKAISGLKVFTGRAR</sequence>
<name>A0A1I6GCM4_9RHOB</name>
<dbReference type="OrthoDB" id="7917288at2"/>
<feature type="transmembrane region" description="Helical" evidence="5">
    <location>
        <begin position="114"/>
        <end position="133"/>
    </location>
</feature>
<evidence type="ECO:0000256" key="5">
    <source>
        <dbReference type="SAM" id="Phobius"/>
    </source>
</evidence>
<evidence type="ECO:0000256" key="3">
    <source>
        <dbReference type="ARBA" id="ARBA00022989"/>
    </source>
</evidence>
<evidence type="ECO:0000256" key="2">
    <source>
        <dbReference type="ARBA" id="ARBA00022692"/>
    </source>
</evidence>
<evidence type="ECO:0000256" key="4">
    <source>
        <dbReference type="ARBA" id="ARBA00023136"/>
    </source>
</evidence>
<organism evidence="7 8">
    <name type="scientific">Litoreibacter janthinus</name>
    <dbReference type="NCBI Taxonomy" id="670154"/>
    <lineage>
        <taxon>Bacteria</taxon>
        <taxon>Pseudomonadati</taxon>
        <taxon>Pseudomonadota</taxon>
        <taxon>Alphaproteobacteria</taxon>
        <taxon>Rhodobacterales</taxon>
        <taxon>Roseobacteraceae</taxon>
        <taxon>Litoreibacter</taxon>
    </lineage>
</organism>
<evidence type="ECO:0000256" key="1">
    <source>
        <dbReference type="ARBA" id="ARBA00004141"/>
    </source>
</evidence>
<keyword evidence="4 5" id="KW-0472">Membrane</keyword>
<keyword evidence="3 5" id="KW-1133">Transmembrane helix</keyword>
<feature type="transmembrane region" description="Helical" evidence="5">
    <location>
        <begin position="7"/>
        <end position="30"/>
    </location>
</feature>
<dbReference type="EMBL" id="FOYO01000001">
    <property type="protein sequence ID" value="SFR39964.1"/>
    <property type="molecule type" value="Genomic_DNA"/>
</dbReference>
<gene>
    <name evidence="7" type="ORF">SAMN04488002_1250</name>
</gene>
<comment type="subcellular location">
    <subcellularLocation>
        <location evidence="1">Membrane</location>
        <topology evidence="1">Multi-pass membrane protein</topology>
    </subcellularLocation>
</comment>
<dbReference type="AlphaFoldDB" id="A0A1I6GCM4"/>
<dbReference type="GO" id="GO:0016020">
    <property type="term" value="C:membrane"/>
    <property type="evidence" value="ECO:0007669"/>
    <property type="project" value="UniProtKB-SubCell"/>
</dbReference>
<reference evidence="8" key="1">
    <citation type="submission" date="2016-10" db="EMBL/GenBank/DDBJ databases">
        <authorList>
            <person name="Varghese N."/>
            <person name="Submissions S."/>
        </authorList>
    </citation>
    <scope>NUCLEOTIDE SEQUENCE [LARGE SCALE GENOMIC DNA]</scope>
    <source>
        <strain evidence="8">DSM 26921</strain>
    </source>
</reference>
<keyword evidence="2 5" id="KW-0812">Transmembrane</keyword>
<feature type="transmembrane region" description="Helical" evidence="5">
    <location>
        <begin position="76"/>
        <end position="94"/>
    </location>
</feature>
<dbReference type="RefSeq" id="WP_090213857.1">
    <property type="nucleotide sequence ID" value="NZ_FOYO01000001.1"/>
</dbReference>
<keyword evidence="8" id="KW-1185">Reference proteome</keyword>
<feature type="transmembrane region" description="Helical" evidence="5">
    <location>
        <begin position="171"/>
        <end position="195"/>
    </location>
</feature>
<accession>A0A1I6GCM4</accession>
<feature type="transmembrane region" description="Helical" evidence="5">
    <location>
        <begin position="36"/>
        <end position="64"/>
    </location>
</feature>
<evidence type="ECO:0000313" key="8">
    <source>
        <dbReference type="Proteomes" id="UP000199658"/>
    </source>
</evidence>
<proteinExistence type="predicted"/>
<evidence type="ECO:0000313" key="7">
    <source>
        <dbReference type="EMBL" id="SFR39964.1"/>
    </source>
</evidence>